<dbReference type="PANTHER" id="PTHR33570:SF10">
    <property type="entry name" value="GAMMA-CARBOXYMUCONOLACTONE DECARBOXYLASE"/>
    <property type="match status" value="1"/>
</dbReference>
<keyword evidence="4" id="KW-1185">Reference proteome</keyword>
<dbReference type="InterPro" id="IPR029032">
    <property type="entry name" value="AhpD-like"/>
</dbReference>
<gene>
    <name evidence="3" type="ORF">SR858_23955</name>
</gene>
<evidence type="ECO:0000259" key="2">
    <source>
        <dbReference type="Pfam" id="PF02627"/>
    </source>
</evidence>
<dbReference type="SUPFAM" id="SSF69118">
    <property type="entry name" value="AhpD-like"/>
    <property type="match status" value="1"/>
</dbReference>
<evidence type="ECO:0000313" key="3">
    <source>
        <dbReference type="EMBL" id="WQH04069.1"/>
    </source>
</evidence>
<feature type="domain" description="Carboxymuconolactone decarboxylase-like" evidence="2">
    <location>
        <begin position="60"/>
        <end position="145"/>
    </location>
</feature>
<sequence length="158" mass="16755">MALMTTLFPKTLLLAGIVSTTAASAQEQRDERRVRGEHTIAAITGSAGTTVVDSLRDLSPELGHWIVDFAYGDVFSRPVLSLRTRELATISALTALGNAQAQLKVHIEGALNVGCTPEEIIEVIIQIAVYAGFPSALNGIGAAREVFEKRGVKIAAAK</sequence>
<protein>
    <submittedName>
        <fullName evidence="3">Carboxymuconolactone decarboxylase family protein</fullName>
    </submittedName>
</protein>
<organism evidence="3 4">
    <name type="scientific">Duganella zoogloeoides</name>
    <dbReference type="NCBI Taxonomy" id="75659"/>
    <lineage>
        <taxon>Bacteria</taxon>
        <taxon>Pseudomonadati</taxon>
        <taxon>Pseudomonadota</taxon>
        <taxon>Betaproteobacteria</taxon>
        <taxon>Burkholderiales</taxon>
        <taxon>Oxalobacteraceae</taxon>
        <taxon>Telluria group</taxon>
        <taxon>Duganella</taxon>
    </lineage>
</organism>
<feature type="chain" id="PRO_5046723906" evidence="1">
    <location>
        <begin position="26"/>
        <end position="158"/>
    </location>
</feature>
<evidence type="ECO:0000256" key="1">
    <source>
        <dbReference type="SAM" id="SignalP"/>
    </source>
</evidence>
<keyword evidence="1" id="KW-0732">Signal</keyword>
<dbReference type="InterPro" id="IPR052512">
    <property type="entry name" value="4CMD/NDH-1_regulator"/>
</dbReference>
<dbReference type="Proteomes" id="UP001326110">
    <property type="component" value="Chromosome"/>
</dbReference>
<dbReference type="Gene3D" id="1.20.1290.10">
    <property type="entry name" value="AhpD-like"/>
    <property type="match status" value="1"/>
</dbReference>
<feature type="signal peptide" evidence="1">
    <location>
        <begin position="1"/>
        <end position="25"/>
    </location>
</feature>
<reference evidence="3 4" key="1">
    <citation type="submission" date="2023-11" db="EMBL/GenBank/DDBJ databases">
        <title>MicrobeMod: A computational toolkit for identifying prokaryotic methylation and restriction-modification with nanopore sequencing.</title>
        <authorList>
            <person name="Crits-Christoph A."/>
            <person name="Kang S.C."/>
            <person name="Lee H."/>
            <person name="Ostrov N."/>
        </authorList>
    </citation>
    <scope>NUCLEOTIDE SEQUENCE [LARGE SCALE GENOMIC DNA]</scope>
    <source>
        <strain evidence="3 4">ATCC 25935</strain>
    </source>
</reference>
<dbReference type="Pfam" id="PF02627">
    <property type="entry name" value="CMD"/>
    <property type="match status" value="1"/>
</dbReference>
<accession>A0ABZ0XXF5</accession>
<dbReference type="EMBL" id="CP140152">
    <property type="protein sequence ID" value="WQH04069.1"/>
    <property type="molecule type" value="Genomic_DNA"/>
</dbReference>
<dbReference type="RefSeq" id="WP_019923418.1">
    <property type="nucleotide sequence ID" value="NZ_CP140152.1"/>
</dbReference>
<dbReference type="InterPro" id="IPR003779">
    <property type="entry name" value="CMD-like"/>
</dbReference>
<proteinExistence type="predicted"/>
<dbReference type="PANTHER" id="PTHR33570">
    <property type="entry name" value="4-CARBOXYMUCONOLACTONE DECARBOXYLASE FAMILY PROTEIN"/>
    <property type="match status" value="1"/>
</dbReference>
<name>A0ABZ0XXF5_9BURK</name>
<evidence type="ECO:0000313" key="4">
    <source>
        <dbReference type="Proteomes" id="UP001326110"/>
    </source>
</evidence>